<keyword evidence="2" id="KW-1185">Reference proteome</keyword>
<evidence type="ECO:0000313" key="1">
    <source>
        <dbReference type="EMBL" id="MFB9821218.1"/>
    </source>
</evidence>
<dbReference type="SUPFAM" id="SSF53383">
    <property type="entry name" value="PLP-dependent transferases"/>
    <property type="match status" value="1"/>
</dbReference>
<sequence>GPVVAPFQTAGAVQSVPMTSAAAALAASQAAHRAGIRVGCFRPPSVPDGVSRLRLTARATLTPLDIDYACATLRRILEETP</sequence>
<accession>A0ABV5Y2K7</accession>
<feature type="non-terminal residue" evidence="1">
    <location>
        <position position="1"/>
    </location>
</feature>
<dbReference type="InterPro" id="IPR015422">
    <property type="entry name" value="PyrdxlP-dep_Trfase_small"/>
</dbReference>
<protein>
    <submittedName>
        <fullName evidence="1">8-amino-7-oxononanoate synthase</fullName>
    </submittedName>
</protein>
<dbReference type="Proteomes" id="UP001589702">
    <property type="component" value="Unassembled WGS sequence"/>
</dbReference>
<organism evidence="1 2">
    <name type="scientific">Arthrobacter ramosus</name>
    <dbReference type="NCBI Taxonomy" id="1672"/>
    <lineage>
        <taxon>Bacteria</taxon>
        <taxon>Bacillati</taxon>
        <taxon>Actinomycetota</taxon>
        <taxon>Actinomycetes</taxon>
        <taxon>Micrococcales</taxon>
        <taxon>Micrococcaceae</taxon>
        <taxon>Arthrobacter</taxon>
    </lineage>
</organism>
<dbReference type="Gene3D" id="3.90.1150.10">
    <property type="entry name" value="Aspartate Aminotransferase, domain 1"/>
    <property type="match status" value="1"/>
</dbReference>
<dbReference type="InterPro" id="IPR015424">
    <property type="entry name" value="PyrdxlP-dep_Trfase"/>
</dbReference>
<proteinExistence type="predicted"/>
<name>A0ABV5Y2K7_ARTRM</name>
<evidence type="ECO:0000313" key="2">
    <source>
        <dbReference type="Proteomes" id="UP001589702"/>
    </source>
</evidence>
<comment type="caution">
    <text evidence="1">The sequence shown here is derived from an EMBL/GenBank/DDBJ whole genome shotgun (WGS) entry which is preliminary data.</text>
</comment>
<reference evidence="1 2" key="1">
    <citation type="submission" date="2024-09" db="EMBL/GenBank/DDBJ databases">
        <authorList>
            <person name="Sun Q."/>
            <person name="Mori K."/>
        </authorList>
    </citation>
    <scope>NUCLEOTIDE SEQUENCE [LARGE SCALE GENOMIC DNA]</scope>
    <source>
        <strain evidence="1 2">JCM 1334</strain>
    </source>
</reference>
<gene>
    <name evidence="1" type="ORF">ACFFP1_17125</name>
</gene>
<dbReference type="EMBL" id="JBHMBC010000028">
    <property type="protein sequence ID" value="MFB9821218.1"/>
    <property type="molecule type" value="Genomic_DNA"/>
</dbReference>